<evidence type="ECO:0000256" key="1">
    <source>
        <dbReference type="SAM" id="MobiDB-lite"/>
    </source>
</evidence>
<comment type="caution">
    <text evidence="2">The sequence shown here is derived from an EMBL/GenBank/DDBJ whole genome shotgun (WGS) entry which is preliminary data.</text>
</comment>
<dbReference type="AlphaFoldDB" id="A0A4R4PCD5"/>
<keyword evidence="3" id="KW-1185">Reference proteome</keyword>
<feature type="region of interest" description="Disordered" evidence="1">
    <location>
        <begin position="307"/>
        <end position="327"/>
    </location>
</feature>
<dbReference type="InterPro" id="IPR027417">
    <property type="entry name" value="P-loop_NTPase"/>
</dbReference>
<dbReference type="InterPro" id="IPR015947">
    <property type="entry name" value="PUA-like_sf"/>
</dbReference>
<evidence type="ECO:0000313" key="3">
    <source>
        <dbReference type="Proteomes" id="UP000295431"/>
    </source>
</evidence>
<proteinExistence type="predicted"/>
<dbReference type="Gene3D" id="2.30.130.30">
    <property type="entry name" value="Hypothetical protein"/>
    <property type="match status" value="1"/>
</dbReference>
<dbReference type="SUPFAM" id="SSF88697">
    <property type="entry name" value="PUA domain-like"/>
    <property type="match status" value="1"/>
</dbReference>
<dbReference type="OrthoDB" id="8455278at2"/>
<dbReference type="EMBL" id="SMJW01000007">
    <property type="protein sequence ID" value="TDC19644.1"/>
    <property type="molecule type" value="Genomic_DNA"/>
</dbReference>
<organism evidence="2 3">
    <name type="scientific">Actinomadura bangladeshensis</name>
    <dbReference type="NCBI Taxonomy" id="453573"/>
    <lineage>
        <taxon>Bacteria</taxon>
        <taxon>Bacillati</taxon>
        <taxon>Actinomycetota</taxon>
        <taxon>Actinomycetes</taxon>
        <taxon>Streptosporangiales</taxon>
        <taxon>Thermomonosporaceae</taxon>
        <taxon>Actinomadura</taxon>
    </lineage>
</organism>
<evidence type="ECO:0000313" key="2">
    <source>
        <dbReference type="EMBL" id="TDC19644.1"/>
    </source>
</evidence>
<dbReference type="SUPFAM" id="SSF52540">
    <property type="entry name" value="P-loop containing nucleoside triphosphate hydrolases"/>
    <property type="match status" value="1"/>
</dbReference>
<dbReference type="RefSeq" id="WP_131936758.1">
    <property type="nucleotide sequence ID" value="NZ_BAAAMX010000007.1"/>
</dbReference>
<accession>A0A4R4PCD5</accession>
<sequence>MSELCWALTVPQPAAWAISHGHQTVYNRPYSTEQRGWIAICAGSTMDGDLRRLTSRLTGRSPESLDALCGERNTIVAVARVADVCDERSCDCGPWADKRFIHWKLADAVPLADPVPAPHNLGHWRMPPDLADAVEREWRLTERAVVGGTPAQAPTRDFPALRDEMLPLPGAAEGYRHVLLLGTTGAGKTTVVRQLLGTDPETERFPSTSTAKTTVADTEIVLTAGGPFRAAVTFAGRDEITGHLRDNVWEAARAAFEGRPREVIQNRLLDHVSQRYRFSYLLGRAALPESSDADDIDDELDDELDDDAEAAASAAPAAPASRTADPRTTELVQNAVRAVQHAVATELAAVQRDATGSGNEDRPLEEYIEDELETRVRRSDTCALIVDAFLNAIEDRFELLTEGDLHRAPDGWPLSWSWECADRAEFLRGVTRFSSNRAALFGRLLTPLVNGIRAAGPFRPHWAEHGARLVLIDGEGLGHTPGSVAEVSTPLRKRLDEVDAIVLVDNAQQPMQAAPVAVMRTAAATGNGEKLFFLFTHFDLVKGDNLGSFSDRERHVLGSAENVLSEIREELGLAERILRRRLDEARYFVGGIEQVLDPGRIDPRRPKASRRTMRQLNGLLEALTKEAVRGGTGQARPVYESGQLTDAVAEAARSFHTRWRCTLGLAYCPETPKKHWSSIKALTRRLSEGHTDEYKDLRPAASLRTALEYAVYRMIQRPVRWTGSEPDTDEQEIIVGDISSAVTKRITTLVDQLITHDPRPAWTRAYMEHGKGSASRRAEILSTEIYEESIPPPLPEEPYQNHFSQTILALFKDAAAELDFLLD</sequence>
<feature type="compositionally biased region" description="Low complexity" evidence="1">
    <location>
        <begin position="310"/>
        <end position="323"/>
    </location>
</feature>
<dbReference type="Proteomes" id="UP000295431">
    <property type="component" value="Unassembled WGS sequence"/>
</dbReference>
<protein>
    <submittedName>
        <fullName evidence="2">Uncharacterized protein</fullName>
    </submittedName>
</protein>
<name>A0A4R4PCD5_9ACTN</name>
<gene>
    <name evidence="2" type="ORF">E1284_02975</name>
</gene>
<reference evidence="2 3" key="1">
    <citation type="submission" date="2019-03" db="EMBL/GenBank/DDBJ databases">
        <title>Draft genome sequences of novel Actinobacteria.</title>
        <authorList>
            <person name="Sahin N."/>
            <person name="Ay H."/>
            <person name="Saygin H."/>
        </authorList>
    </citation>
    <scope>NUCLEOTIDE SEQUENCE [LARGE SCALE GENOMIC DNA]</scope>
    <source>
        <strain evidence="2 3">DSM 45347</strain>
    </source>
</reference>